<evidence type="ECO:0000313" key="1">
    <source>
        <dbReference type="EnsemblMetazoa" id="LLOJ006692-PA"/>
    </source>
</evidence>
<dbReference type="SUPFAM" id="SSF49899">
    <property type="entry name" value="Concanavalin A-like lectins/glucanases"/>
    <property type="match status" value="1"/>
</dbReference>
<dbReference type="InterPro" id="IPR013320">
    <property type="entry name" value="ConA-like_dom_sf"/>
</dbReference>
<proteinExistence type="predicted"/>
<dbReference type="GO" id="GO:0016020">
    <property type="term" value="C:membrane"/>
    <property type="evidence" value="ECO:0007669"/>
    <property type="project" value="UniProtKB-SubCell"/>
</dbReference>
<dbReference type="Gene3D" id="2.60.120.200">
    <property type="match status" value="1"/>
</dbReference>
<name>A0A1B0GJQ3_LUTLO</name>
<organism evidence="1 2">
    <name type="scientific">Lutzomyia longipalpis</name>
    <name type="common">Sand fly</name>
    <dbReference type="NCBI Taxonomy" id="7200"/>
    <lineage>
        <taxon>Eukaryota</taxon>
        <taxon>Metazoa</taxon>
        <taxon>Ecdysozoa</taxon>
        <taxon>Arthropoda</taxon>
        <taxon>Hexapoda</taxon>
        <taxon>Insecta</taxon>
        <taxon>Pterygota</taxon>
        <taxon>Neoptera</taxon>
        <taxon>Endopterygota</taxon>
        <taxon>Diptera</taxon>
        <taxon>Nematocera</taxon>
        <taxon>Psychodoidea</taxon>
        <taxon>Psychodidae</taxon>
        <taxon>Lutzomyia</taxon>
        <taxon>Lutzomyia</taxon>
    </lineage>
</organism>
<dbReference type="PANTHER" id="PTHR15036:SF85">
    <property type="entry name" value="SP2353, ISOFORM A"/>
    <property type="match status" value="1"/>
</dbReference>
<keyword evidence="2" id="KW-1185">Reference proteome</keyword>
<dbReference type="EMBL" id="AJWK01022068">
    <property type="status" value="NOT_ANNOTATED_CDS"/>
    <property type="molecule type" value="Genomic_DNA"/>
</dbReference>
<dbReference type="Proteomes" id="UP000092461">
    <property type="component" value="Unassembled WGS sequence"/>
</dbReference>
<dbReference type="EnsemblMetazoa" id="LLOJ006692-RA">
    <property type="protein sequence ID" value="LLOJ006692-PA"/>
    <property type="gene ID" value="LLOJ006692"/>
</dbReference>
<protein>
    <submittedName>
        <fullName evidence="1">Uncharacterized protein</fullName>
    </submittedName>
</protein>
<accession>A0A1B0GJQ3</accession>
<dbReference type="InterPro" id="IPR050372">
    <property type="entry name" value="Neurexin-related_CASP"/>
</dbReference>
<dbReference type="PANTHER" id="PTHR15036">
    <property type="entry name" value="PIKACHURIN-LIKE PROTEIN"/>
    <property type="match status" value="1"/>
</dbReference>
<evidence type="ECO:0000313" key="2">
    <source>
        <dbReference type="Proteomes" id="UP000092461"/>
    </source>
</evidence>
<dbReference type="VEuPathDB" id="VectorBase:LLOJ006692"/>
<sequence>MEEARELRYLKVTVPRFTKHSWMAFPAFRGAYKHVQLHIEFRPESFDGIILLTGERDDLTGDFMALLIHQGFIEFW</sequence>
<dbReference type="AlphaFoldDB" id="A0A1B0GJQ3"/>
<reference evidence="1" key="1">
    <citation type="submission" date="2020-05" db="UniProtKB">
        <authorList>
            <consortium name="EnsemblMetazoa"/>
        </authorList>
    </citation>
    <scope>IDENTIFICATION</scope>
    <source>
        <strain evidence="1">Jacobina</strain>
    </source>
</reference>